<proteinExistence type="predicted"/>
<dbReference type="SUPFAM" id="SSF144232">
    <property type="entry name" value="HIT/MYND zinc finger-like"/>
    <property type="match status" value="1"/>
</dbReference>
<dbReference type="InterPro" id="IPR002893">
    <property type="entry name" value="Znf_MYND"/>
</dbReference>
<keyword evidence="3" id="KW-0862">Zinc</keyword>
<keyword evidence="1" id="KW-0479">Metal-binding</keyword>
<dbReference type="Gene3D" id="6.10.140.2220">
    <property type="match status" value="1"/>
</dbReference>
<dbReference type="STRING" id="139420.A0A371D2B4"/>
<reference evidence="6 7" key="1">
    <citation type="journal article" date="2018" name="Biotechnol. Biofuels">
        <title>Integrative visual omics of the white-rot fungus Polyporus brumalis exposes the biotechnological potential of its oxidative enzymes for delignifying raw plant biomass.</title>
        <authorList>
            <person name="Miyauchi S."/>
            <person name="Rancon A."/>
            <person name="Drula E."/>
            <person name="Hage H."/>
            <person name="Chaduli D."/>
            <person name="Favel A."/>
            <person name="Grisel S."/>
            <person name="Henrissat B."/>
            <person name="Herpoel-Gimbert I."/>
            <person name="Ruiz-Duenas F.J."/>
            <person name="Chevret D."/>
            <person name="Hainaut M."/>
            <person name="Lin J."/>
            <person name="Wang M."/>
            <person name="Pangilinan J."/>
            <person name="Lipzen A."/>
            <person name="Lesage-Meessen L."/>
            <person name="Navarro D."/>
            <person name="Riley R."/>
            <person name="Grigoriev I.V."/>
            <person name="Zhou S."/>
            <person name="Raouche S."/>
            <person name="Rosso M.N."/>
        </authorList>
    </citation>
    <scope>NUCLEOTIDE SEQUENCE [LARGE SCALE GENOMIC DNA]</scope>
    <source>
        <strain evidence="6 7">BRFM 1820</strain>
    </source>
</reference>
<sequence length="322" mass="36606">MSSEAHRLKDGDSLRRCHERQCGRAPEQENRLQRCSGCSRACYCSKACQRKDWKSHKAECRANGHALTMTTWDDQLQSLGFENLSAFSKAVTQWLDAHKWALQTCVDVAVIRGCGINLFQDPQRMVRFSLVTRTSTPLPSTRNPSLLFQLRGWNFLTLEQYFAADPGCRQDWERGAPIRASLCDQHKDDPLFVGLLPALFTTEGLDMTQFVYYPQFRTDPRLAPTSPSLDPVRDAILTDLFRLSVDSINEGFPLRKISLDSLAPAFPGRFVRSHGTWTWQQLFDDYAQYRHGQHRGLDETLAAMRSGFPPPEAMLASKFLAV</sequence>
<evidence type="ECO:0000256" key="4">
    <source>
        <dbReference type="PROSITE-ProRule" id="PRU00134"/>
    </source>
</evidence>
<evidence type="ECO:0000256" key="2">
    <source>
        <dbReference type="ARBA" id="ARBA00022771"/>
    </source>
</evidence>
<dbReference type="Proteomes" id="UP000256964">
    <property type="component" value="Unassembled WGS sequence"/>
</dbReference>
<dbReference type="GO" id="GO:0008270">
    <property type="term" value="F:zinc ion binding"/>
    <property type="evidence" value="ECO:0007669"/>
    <property type="project" value="UniProtKB-KW"/>
</dbReference>
<gene>
    <name evidence="6" type="ORF">OH76DRAFT_1386300</name>
</gene>
<dbReference type="Pfam" id="PF01753">
    <property type="entry name" value="zf-MYND"/>
    <property type="match status" value="1"/>
</dbReference>
<protein>
    <recommendedName>
        <fullName evidence="5">MYND-type domain-containing protein</fullName>
    </recommendedName>
</protein>
<organism evidence="6 7">
    <name type="scientific">Lentinus brumalis</name>
    <dbReference type="NCBI Taxonomy" id="2498619"/>
    <lineage>
        <taxon>Eukaryota</taxon>
        <taxon>Fungi</taxon>
        <taxon>Dikarya</taxon>
        <taxon>Basidiomycota</taxon>
        <taxon>Agaricomycotina</taxon>
        <taxon>Agaricomycetes</taxon>
        <taxon>Polyporales</taxon>
        <taxon>Polyporaceae</taxon>
        <taxon>Lentinus</taxon>
    </lineage>
</organism>
<dbReference type="AlphaFoldDB" id="A0A371D2B4"/>
<evidence type="ECO:0000313" key="7">
    <source>
        <dbReference type="Proteomes" id="UP000256964"/>
    </source>
</evidence>
<feature type="domain" description="MYND-type" evidence="5">
    <location>
        <begin position="19"/>
        <end position="60"/>
    </location>
</feature>
<name>A0A371D2B4_9APHY</name>
<evidence type="ECO:0000313" key="6">
    <source>
        <dbReference type="EMBL" id="RDX46684.1"/>
    </source>
</evidence>
<accession>A0A371D2B4</accession>
<evidence type="ECO:0000256" key="3">
    <source>
        <dbReference type="ARBA" id="ARBA00022833"/>
    </source>
</evidence>
<dbReference type="OrthoDB" id="2757990at2759"/>
<dbReference type="EMBL" id="KZ857425">
    <property type="protein sequence ID" value="RDX46684.1"/>
    <property type="molecule type" value="Genomic_DNA"/>
</dbReference>
<keyword evidence="7" id="KW-1185">Reference proteome</keyword>
<dbReference type="PROSITE" id="PS50865">
    <property type="entry name" value="ZF_MYND_2"/>
    <property type="match status" value="1"/>
</dbReference>
<evidence type="ECO:0000259" key="5">
    <source>
        <dbReference type="PROSITE" id="PS50865"/>
    </source>
</evidence>
<evidence type="ECO:0000256" key="1">
    <source>
        <dbReference type="ARBA" id="ARBA00022723"/>
    </source>
</evidence>
<keyword evidence="2 4" id="KW-0863">Zinc-finger</keyword>